<organism evidence="8 9">
    <name type="scientific">Trichonephila inaurata madagascariensis</name>
    <dbReference type="NCBI Taxonomy" id="2747483"/>
    <lineage>
        <taxon>Eukaryota</taxon>
        <taxon>Metazoa</taxon>
        <taxon>Ecdysozoa</taxon>
        <taxon>Arthropoda</taxon>
        <taxon>Chelicerata</taxon>
        <taxon>Arachnida</taxon>
        <taxon>Araneae</taxon>
        <taxon>Araneomorphae</taxon>
        <taxon>Entelegynae</taxon>
        <taxon>Araneoidea</taxon>
        <taxon>Nephilidae</taxon>
        <taxon>Trichonephila</taxon>
        <taxon>Trichonephila inaurata</taxon>
    </lineage>
</organism>
<accession>A0A8X7CDQ1</accession>
<keyword evidence="5" id="KW-0804">Transcription</keyword>
<evidence type="ECO:0000256" key="5">
    <source>
        <dbReference type="ARBA" id="ARBA00023163"/>
    </source>
</evidence>
<comment type="similarity">
    <text evidence="2">Belongs to the Mediator complex subunit 9 family.</text>
</comment>
<evidence type="ECO:0000256" key="6">
    <source>
        <dbReference type="ARBA" id="ARBA00023242"/>
    </source>
</evidence>
<dbReference type="PANTHER" id="PTHR20844:SF0">
    <property type="entry name" value="MEDIATOR OF RNA POLYMERASE II TRANSCRIPTION SUBUNIT 9"/>
    <property type="match status" value="1"/>
</dbReference>
<dbReference type="Pfam" id="PF07544">
    <property type="entry name" value="Med9"/>
    <property type="match status" value="1"/>
</dbReference>
<dbReference type="GO" id="GO:0006357">
    <property type="term" value="P:regulation of transcription by RNA polymerase II"/>
    <property type="evidence" value="ECO:0007669"/>
    <property type="project" value="InterPro"/>
</dbReference>
<evidence type="ECO:0000313" key="9">
    <source>
        <dbReference type="Proteomes" id="UP000886998"/>
    </source>
</evidence>
<dbReference type="OrthoDB" id="5950777at2759"/>
<proteinExistence type="inferred from homology"/>
<keyword evidence="6" id="KW-0539">Nucleus</keyword>
<sequence length="656" mass="76976">MSQAENVNTDFLPIIYDIIRSIEKETYETTPKQHENADTNLKIPELRTKLQQCREQIQKLPGIDYTKEEQLRRLEALLYDKNFEYFRNKTEYKNSVVHLDNNLLESKIGGPGYSFVIKEHDIQLEEHFKHLTHRENVMKLSAIEVKDLLFLMANIRIDTSKYATILKHLDEKCAISVERWSLDLAFYVLDAWFIIWGLKVFKKHYYSAITSLWGRRMKKCSKFNLILMLYFIGMSKNSPPFLMESIEERMEAYAPYFSDEEWAVACLSFFKTSTPMNSNYLLKRSCQALENLLLKNDRFNVISILKCLRLSKYYDEKLWEILKTYTLNDSNTFAFVECTNFLATFATQNKYEKELFRCLEARGLQTLQNEINSLSEDEYNNIKTHPSLKSRVKDIARFLWALASMGHNIKEETVDFLTDTIRQRWKMGEFDKQVHILIDYLQSLSLIGHYPHDILSSVLQTSTLKKILYLNRSKPKYQLYFLQKSTQIEAPNVEIYMKNMFNPIPKSLDKDIKERKGFQTFIDILNKSSIQNYKCCYFMPHIMISGIIVECNKSELSEDNLAKNFTMLQKYLREGVISNQLKDFLKNDREYICLEVLDSSVCVNGSTEPIGLMTTKIRQLKTLNIKVIALTTDEINKLASKSISKDCEDINEIIKL</sequence>
<comment type="function">
    <text evidence="7">Component of the Mediator complex, a coactivator involved in the regulated transcription of nearly all RNA polymerase II-dependent genes. Mediator functions as a bridge to convey information from gene-specific regulatory proteins to the basal RNA polymerase II transcription machinery. Mediator is recruited to promoters by direct interactions with regulatory proteins and serves as a scaffold for the assembly of a functional preinitiation complex with RNA polymerase II and the general transcription factors.</text>
</comment>
<dbReference type="Proteomes" id="UP000886998">
    <property type="component" value="Unassembled WGS sequence"/>
</dbReference>
<evidence type="ECO:0000256" key="3">
    <source>
        <dbReference type="ARBA" id="ARBA00023015"/>
    </source>
</evidence>
<evidence type="ECO:0000313" key="8">
    <source>
        <dbReference type="EMBL" id="GFY62495.1"/>
    </source>
</evidence>
<name>A0A8X7CDQ1_9ARAC</name>
<dbReference type="InterPro" id="IPR039242">
    <property type="entry name" value="MED9_metazoa"/>
</dbReference>
<reference evidence="8" key="1">
    <citation type="submission" date="2020-08" db="EMBL/GenBank/DDBJ databases">
        <title>Multicomponent nature underlies the extraordinary mechanical properties of spider dragline silk.</title>
        <authorList>
            <person name="Kono N."/>
            <person name="Nakamura H."/>
            <person name="Mori M."/>
            <person name="Yoshida Y."/>
            <person name="Ohtoshi R."/>
            <person name="Malay A.D."/>
            <person name="Moran D.A.P."/>
            <person name="Tomita M."/>
            <person name="Numata K."/>
            <person name="Arakawa K."/>
        </authorList>
    </citation>
    <scope>NUCLEOTIDE SEQUENCE</scope>
</reference>
<comment type="subcellular location">
    <subcellularLocation>
        <location evidence="1">Nucleus</location>
    </subcellularLocation>
</comment>
<dbReference type="EMBL" id="BMAV01014236">
    <property type="protein sequence ID" value="GFY62495.1"/>
    <property type="molecule type" value="Genomic_DNA"/>
</dbReference>
<gene>
    <name evidence="8" type="primary">AVEN_78044_1</name>
    <name evidence="8" type="ORF">TNIN_478011</name>
</gene>
<keyword evidence="9" id="KW-1185">Reference proteome</keyword>
<evidence type="ECO:0000256" key="7">
    <source>
        <dbReference type="ARBA" id="ARBA00025687"/>
    </source>
</evidence>
<evidence type="ECO:0000256" key="2">
    <source>
        <dbReference type="ARBA" id="ARBA00008089"/>
    </source>
</evidence>
<dbReference type="GO" id="GO:0003712">
    <property type="term" value="F:transcription coregulator activity"/>
    <property type="evidence" value="ECO:0007669"/>
    <property type="project" value="InterPro"/>
</dbReference>
<keyword evidence="3" id="KW-0805">Transcription regulation</keyword>
<comment type="caution">
    <text evidence="8">The sequence shown here is derived from an EMBL/GenBank/DDBJ whole genome shotgun (WGS) entry which is preliminary data.</text>
</comment>
<dbReference type="AlphaFoldDB" id="A0A8X7CDQ1"/>
<dbReference type="GO" id="GO:0016592">
    <property type="term" value="C:mediator complex"/>
    <property type="evidence" value="ECO:0007669"/>
    <property type="project" value="InterPro"/>
</dbReference>
<evidence type="ECO:0000256" key="4">
    <source>
        <dbReference type="ARBA" id="ARBA00023159"/>
    </source>
</evidence>
<keyword evidence="4" id="KW-0010">Activator</keyword>
<evidence type="ECO:0000256" key="1">
    <source>
        <dbReference type="ARBA" id="ARBA00004123"/>
    </source>
</evidence>
<protein>
    <submittedName>
        <fullName evidence="8">Uncharacterized protein</fullName>
    </submittedName>
</protein>
<dbReference type="InterPro" id="IPR011425">
    <property type="entry name" value="Med9"/>
</dbReference>
<dbReference type="PANTHER" id="PTHR20844">
    <property type="entry name" value="MEDIATOR OF RNA POLYMERASE II TRANSCRIPTION, SUBUNIT 9"/>
    <property type="match status" value="1"/>
</dbReference>